<accession>A0AAD5RK91</accession>
<sequence>MRKLLDFEFILVVRSNDPVVVDAPSLNEHAGTFMAKADGIKTYIFGYTFGYIVTVTDPALPAVSCVVSCNCSDLPEITSTPDVIIAEMMMNGNLVFTSLPAVDGRIDCLDPEYGREPDRHHRYALVGGGTKTSYYATWMNVEATTTK</sequence>
<organism evidence="1 2">
    <name type="scientific">Zalerion maritima</name>
    <dbReference type="NCBI Taxonomy" id="339359"/>
    <lineage>
        <taxon>Eukaryota</taxon>
        <taxon>Fungi</taxon>
        <taxon>Dikarya</taxon>
        <taxon>Ascomycota</taxon>
        <taxon>Pezizomycotina</taxon>
        <taxon>Sordariomycetes</taxon>
        <taxon>Lulworthiomycetidae</taxon>
        <taxon>Lulworthiales</taxon>
        <taxon>Lulworthiaceae</taxon>
        <taxon>Zalerion</taxon>
    </lineage>
</organism>
<evidence type="ECO:0000313" key="2">
    <source>
        <dbReference type="Proteomes" id="UP001201980"/>
    </source>
</evidence>
<name>A0AAD5RK91_9PEZI</name>
<proteinExistence type="predicted"/>
<keyword evidence="2" id="KW-1185">Reference proteome</keyword>
<dbReference type="EMBL" id="JAKWBI020000327">
    <property type="protein sequence ID" value="KAJ2896527.1"/>
    <property type="molecule type" value="Genomic_DNA"/>
</dbReference>
<protein>
    <submittedName>
        <fullName evidence="1">Uncharacterized protein</fullName>
    </submittedName>
</protein>
<reference evidence="1" key="1">
    <citation type="submission" date="2022-07" db="EMBL/GenBank/DDBJ databases">
        <title>Draft genome sequence of Zalerion maritima ATCC 34329, a (micro)plastics degrading marine fungus.</title>
        <authorList>
            <person name="Paco A."/>
            <person name="Goncalves M.F.M."/>
            <person name="Rocha-Santos T.A.P."/>
            <person name="Alves A."/>
        </authorList>
    </citation>
    <scope>NUCLEOTIDE SEQUENCE</scope>
    <source>
        <strain evidence="1">ATCC 34329</strain>
    </source>
</reference>
<evidence type="ECO:0000313" key="1">
    <source>
        <dbReference type="EMBL" id="KAJ2896527.1"/>
    </source>
</evidence>
<dbReference type="AlphaFoldDB" id="A0AAD5RK91"/>
<gene>
    <name evidence="1" type="ORF">MKZ38_005452</name>
</gene>
<comment type="caution">
    <text evidence="1">The sequence shown here is derived from an EMBL/GenBank/DDBJ whole genome shotgun (WGS) entry which is preliminary data.</text>
</comment>
<dbReference type="Proteomes" id="UP001201980">
    <property type="component" value="Unassembled WGS sequence"/>
</dbReference>